<keyword evidence="3" id="KW-0808">Transferase</keyword>
<keyword evidence="6" id="KW-0547">Nucleotide-binding</keyword>
<dbReference type="GO" id="GO:0005524">
    <property type="term" value="F:ATP binding"/>
    <property type="evidence" value="ECO:0007669"/>
    <property type="project" value="UniProtKB-KW"/>
</dbReference>
<dbReference type="GO" id="GO:0009165">
    <property type="term" value="P:nucleotide biosynthetic process"/>
    <property type="evidence" value="ECO:0007669"/>
    <property type="project" value="UniProtKB-KW"/>
</dbReference>
<organism evidence="14 15">
    <name type="scientific">Perkinsus olseni</name>
    <name type="common">Perkinsus atlanticus</name>
    <dbReference type="NCBI Taxonomy" id="32597"/>
    <lineage>
        <taxon>Eukaryota</taxon>
        <taxon>Sar</taxon>
        <taxon>Alveolata</taxon>
        <taxon>Perkinsozoa</taxon>
        <taxon>Perkinsea</taxon>
        <taxon>Perkinsida</taxon>
        <taxon>Perkinsidae</taxon>
        <taxon>Perkinsus</taxon>
    </lineage>
</organism>
<keyword evidence="7 14" id="KW-0418">Kinase</keyword>
<dbReference type="Pfam" id="PF14572">
    <property type="entry name" value="Pribosyl_synth"/>
    <property type="match status" value="1"/>
</dbReference>
<feature type="compositionally biased region" description="Acidic residues" evidence="11">
    <location>
        <begin position="1019"/>
        <end position="1031"/>
    </location>
</feature>
<dbReference type="InterPro" id="IPR005946">
    <property type="entry name" value="Rib-P_diPkinase"/>
</dbReference>
<evidence type="ECO:0000313" key="14">
    <source>
        <dbReference type="EMBL" id="KAF4719577.1"/>
    </source>
</evidence>
<feature type="compositionally biased region" description="Basic residues" evidence="11">
    <location>
        <begin position="901"/>
        <end position="916"/>
    </location>
</feature>
<dbReference type="Pfam" id="PF00561">
    <property type="entry name" value="Abhydrolase_1"/>
    <property type="match status" value="1"/>
</dbReference>
<keyword evidence="8" id="KW-0067">ATP-binding</keyword>
<comment type="similarity">
    <text evidence="1">Belongs to the ribose-phosphate pyrophosphokinase family.</text>
</comment>
<dbReference type="SUPFAM" id="SSF53271">
    <property type="entry name" value="PRTase-like"/>
    <property type="match status" value="2"/>
</dbReference>
<comment type="caution">
    <text evidence="14">The sequence shown here is derived from an EMBL/GenBank/DDBJ whole genome shotgun (WGS) entry which is preliminary data.</text>
</comment>
<feature type="region of interest" description="Disordered" evidence="11">
    <location>
        <begin position="986"/>
        <end position="1031"/>
    </location>
</feature>
<dbReference type="PANTHER" id="PTHR37471:SF1">
    <property type="entry name" value="AB HYDROLASE-1 DOMAIN-CONTAINING PROTEIN"/>
    <property type="match status" value="1"/>
</dbReference>
<accession>A0A7J6RGI1</accession>
<keyword evidence="9" id="KW-0460">Magnesium</keyword>
<evidence type="ECO:0000259" key="12">
    <source>
        <dbReference type="Pfam" id="PF00561"/>
    </source>
</evidence>
<protein>
    <recommendedName>
        <fullName evidence="2">ribose-phosphate diphosphokinase</fullName>
        <ecNumber evidence="2">2.7.6.1</ecNumber>
    </recommendedName>
</protein>
<evidence type="ECO:0000256" key="2">
    <source>
        <dbReference type="ARBA" id="ARBA00013247"/>
    </source>
</evidence>
<dbReference type="PANTHER" id="PTHR37471">
    <property type="entry name" value="UNNAMED PRODUCT"/>
    <property type="match status" value="1"/>
</dbReference>
<name>A0A7J6RGI1_PEROL</name>
<dbReference type="NCBIfam" id="TIGR01251">
    <property type="entry name" value="ribP_PPkin"/>
    <property type="match status" value="1"/>
</dbReference>
<gene>
    <name evidence="14" type="primary">PRPS2_4</name>
    <name evidence="14" type="ORF">FOZ63_009041</name>
</gene>
<feature type="domain" description="Ribose-phosphate pyrophosphokinase N-terminal" evidence="13">
    <location>
        <begin position="1040"/>
        <end position="1146"/>
    </location>
</feature>
<comment type="catalytic activity">
    <reaction evidence="10">
        <text>D-ribose 5-phosphate + ATP = 5-phospho-alpha-D-ribose 1-diphosphate + AMP + H(+)</text>
        <dbReference type="Rhea" id="RHEA:15609"/>
        <dbReference type="ChEBI" id="CHEBI:15378"/>
        <dbReference type="ChEBI" id="CHEBI:30616"/>
        <dbReference type="ChEBI" id="CHEBI:58017"/>
        <dbReference type="ChEBI" id="CHEBI:78346"/>
        <dbReference type="ChEBI" id="CHEBI:456215"/>
        <dbReference type="EC" id="2.7.6.1"/>
    </reaction>
</comment>
<evidence type="ECO:0000256" key="4">
    <source>
        <dbReference type="ARBA" id="ARBA00022723"/>
    </source>
</evidence>
<keyword evidence="15" id="KW-1185">Reference proteome</keyword>
<evidence type="ECO:0000256" key="10">
    <source>
        <dbReference type="ARBA" id="ARBA00049535"/>
    </source>
</evidence>
<dbReference type="InterPro" id="IPR029099">
    <property type="entry name" value="Pribosyltran_N"/>
</dbReference>
<feature type="compositionally biased region" description="Low complexity" evidence="11">
    <location>
        <begin position="885"/>
        <end position="899"/>
    </location>
</feature>
<evidence type="ECO:0000313" key="15">
    <source>
        <dbReference type="Proteomes" id="UP000553632"/>
    </source>
</evidence>
<proteinExistence type="inferred from homology"/>
<evidence type="ECO:0000256" key="8">
    <source>
        <dbReference type="ARBA" id="ARBA00022840"/>
    </source>
</evidence>
<evidence type="ECO:0000256" key="11">
    <source>
        <dbReference type="SAM" id="MobiDB-lite"/>
    </source>
</evidence>
<dbReference type="EMBL" id="JABANO010025834">
    <property type="protein sequence ID" value="KAF4719577.1"/>
    <property type="molecule type" value="Genomic_DNA"/>
</dbReference>
<feature type="domain" description="AB hydrolase-1" evidence="12">
    <location>
        <begin position="513"/>
        <end position="637"/>
    </location>
</feature>
<dbReference type="GO" id="GO:0016301">
    <property type="term" value="F:kinase activity"/>
    <property type="evidence" value="ECO:0007669"/>
    <property type="project" value="UniProtKB-KW"/>
</dbReference>
<evidence type="ECO:0000256" key="7">
    <source>
        <dbReference type="ARBA" id="ARBA00022777"/>
    </source>
</evidence>
<dbReference type="GO" id="GO:0004749">
    <property type="term" value="F:ribose phosphate diphosphokinase activity"/>
    <property type="evidence" value="ECO:0007669"/>
    <property type="project" value="UniProtKB-EC"/>
</dbReference>
<feature type="compositionally biased region" description="Low complexity" evidence="11">
    <location>
        <begin position="859"/>
        <end position="875"/>
    </location>
</feature>
<reference evidence="14 15" key="1">
    <citation type="submission" date="2020-04" db="EMBL/GenBank/DDBJ databases">
        <title>Perkinsus olseni comparative genomics.</title>
        <authorList>
            <person name="Bogema D.R."/>
        </authorList>
    </citation>
    <scope>NUCLEOTIDE SEQUENCE [LARGE SCALE GENOMIC DNA]</scope>
    <source>
        <strain evidence="14 15">ATCC PRA-207</strain>
    </source>
</reference>
<evidence type="ECO:0000256" key="9">
    <source>
        <dbReference type="ARBA" id="ARBA00022842"/>
    </source>
</evidence>
<sequence length="1438" mass="160647">NNVWPEELRGVPTHVSLCGRDFIIPAHSVRRLLEAEAAARLEITRDGQLNKFRRQQQPLKSRMSGRESLFQPLTVDWNDEGIHGEALNNGREVKSAVLLALGVLLTRRFGQTLRDRSFQGLLTKWLLVMPVRMVLPVVVVYTVAKWKLKVESGSIRGTADALRLIGRHALRAYVTFEIYFYFAYLWKYWKLNRVNELSNRLEVVPQPAVLLMILGKVHLVPRDLDITREKRMAKLKRSLRGLRQIHIHAAVNSDHVDACDDEATREMLHSVDCIEDRGVHGLNRSAQNLLNEGARRCGSRFTSSENLVRLWESDQTKKRKYGGLLRLPTTSDGTLASSLWSEEFRLSDESSEARAVRVRALQRAEISSWFNGAPVEALKRGNVRVWIAEYFFEGYEVDQLTPSEEEAMEDMVDYMEQWARAKWEDGINEDVKVFRLTKDPLPSLHRPAICYAMTHMMIPALTSLAMTGPGLGMGFSKYRAGSLEYYFRPGMGRSGDMHLLPRFDEYTDQRKMPIVFCHGIGLGLLPYIPVVHDIVRRFPDRDIFCVDMPHIACRPFVNLPSAREMSACVIDMLRAWRYSHCHVIGHSFGCILSRWILAYQPSIVRSLSLVDPVNFLLVKSDLLHNALKIDHSDPFGALATYFSLRELYTVHTFCRNFFWEENIIWPEDLRDVPTHITLCGNDFIAPAHSTRNLLGVEKLERAEIAEINGDSAAERFAPLSVYWIPDGVHAEILFYGSSRREVLSRVEQLVSEFRFTSDRVALSLVVTLGENAAMDYAGDGFDLGGSASEREVDLVNTRNDRNVPPLYFCVSAGGPGPGRQYNVDNGTDGGMIWGNSSEGGGQPKVIEIEVGSESDESDSSATDSTESTSEPTTTTKVKQRKRATSAKSTTATAVSDTTSPVKKKKRTASAKPKKRLSTWPPRPPIKCPPRLPLFHLLILIQKLMILSLFGLATALALLATPMGVAWLEEKQKSNYIPGLGDFSSFMAPNPSSEEHASATADNESGPPRPQEQPLRPQADDEPESEETEEYYVDPGKHKYMKVFACSDSEQLASEICANLGTTKGRAYTGKFADGEVIVNILDEVRGQDCFIIQQFPISRKSGVSRSKCLHDAIMESYLMISALRRASARTITLITPYFAYARHMESEGVAGDPAMTQPATPLAASDIALMYEAMGVDRVVTVDLHEGSLEGCFDVPVTNIDPLGLPLKYFLGKDLHDPVVVAPDSTASDRAFLFWRRLQNHGINCGLATMVSNRKSQLAERSPDEAVTIAGKDGVAASEAPISGKPHLSADGTQVIMPSGWKKSLASLVTKDWLVGDVEGRDCIIVDDIIDSAKRMSRTVKDLRQHGARRIYMYATHGVLSPAAMERINKRGVTEVVITNSLPFPEHARKCEKIRVLSLGQVLAEVMLRIYEQKSVSQMFWENQKKMGSKRPSGTATV</sequence>
<dbReference type="SMART" id="SM01400">
    <property type="entry name" value="Pribosyltran_N"/>
    <property type="match status" value="1"/>
</dbReference>
<dbReference type="Proteomes" id="UP000553632">
    <property type="component" value="Unassembled WGS sequence"/>
</dbReference>
<dbReference type="Gene3D" id="3.40.50.2020">
    <property type="match status" value="2"/>
</dbReference>
<evidence type="ECO:0000256" key="1">
    <source>
        <dbReference type="ARBA" id="ARBA00006478"/>
    </source>
</evidence>
<evidence type="ECO:0000256" key="3">
    <source>
        <dbReference type="ARBA" id="ARBA00022679"/>
    </source>
</evidence>
<feature type="region of interest" description="Disordered" evidence="11">
    <location>
        <begin position="850"/>
        <end position="925"/>
    </location>
</feature>
<dbReference type="SUPFAM" id="SSF53474">
    <property type="entry name" value="alpha/beta-Hydrolases"/>
    <property type="match status" value="1"/>
</dbReference>
<evidence type="ECO:0000256" key="6">
    <source>
        <dbReference type="ARBA" id="ARBA00022741"/>
    </source>
</evidence>
<dbReference type="InterPro" id="IPR029058">
    <property type="entry name" value="AB_hydrolase_fold"/>
</dbReference>
<keyword evidence="5" id="KW-0545">Nucleotide biosynthesis</keyword>
<keyword evidence="4" id="KW-0479">Metal-binding</keyword>
<dbReference type="GO" id="GO:0000287">
    <property type="term" value="F:magnesium ion binding"/>
    <property type="evidence" value="ECO:0007669"/>
    <property type="project" value="InterPro"/>
</dbReference>
<evidence type="ECO:0000259" key="13">
    <source>
        <dbReference type="Pfam" id="PF13793"/>
    </source>
</evidence>
<feature type="non-terminal residue" evidence="14">
    <location>
        <position position="1438"/>
    </location>
</feature>
<dbReference type="InterPro" id="IPR029057">
    <property type="entry name" value="PRTase-like"/>
</dbReference>
<dbReference type="FunFam" id="3.40.50.2020:FF:000007">
    <property type="entry name" value="Ribose-phosphate pyrophosphokinase"/>
    <property type="match status" value="1"/>
</dbReference>
<dbReference type="InterPro" id="IPR000073">
    <property type="entry name" value="AB_hydrolase_1"/>
</dbReference>
<evidence type="ECO:0000256" key="5">
    <source>
        <dbReference type="ARBA" id="ARBA00022727"/>
    </source>
</evidence>
<dbReference type="Pfam" id="PF13793">
    <property type="entry name" value="Pribosyltran_N"/>
    <property type="match status" value="1"/>
</dbReference>
<dbReference type="EC" id="2.7.6.1" evidence="2"/>
<dbReference type="Gene3D" id="3.40.50.1820">
    <property type="entry name" value="alpha/beta hydrolase"/>
    <property type="match status" value="1"/>
</dbReference>